<dbReference type="GO" id="GO:0042285">
    <property type="term" value="F:xylosyltransferase activity"/>
    <property type="evidence" value="ECO:0007669"/>
    <property type="project" value="TreeGrafter"/>
</dbReference>
<dbReference type="OrthoDB" id="411524at2759"/>
<evidence type="ECO:0000313" key="8">
    <source>
        <dbReference type="Proteomes" id="UP000053477"/>
    </source>
</evidence>
<dbReference type="InterPro" id="IPR029044">
    <property type="entry name" value="Nucleotide-diphossugar_trans"/>
</dbReference>
<sequence>MTDDAKSRLFFSKTFGEKIYWDRLEPEGSYLLSGFTRERDPPSTDAGIFFSKAFATSQEHLSFNDQNNMQVIPYYYRASLEHDSEDITITTLVTRDRFLVFKQLVERYKGPISATIHVSKKELNTDSGSGFVSILHQLYSSSPFMALNVDIHLVVTPTVSDRQFNTWRNIARMFARTDYVMMLDVDFVPCTNFKERLKIAAGDEIKNLVRSGEAALVVPAFEFTKHEDGLDASTFPADKKALAELYNASRITMFHNSWAPGHNSSDYPRFLFSSRPGEIYKIKTYQHSYEPYVIFRRDGPGSGIPWCDERFVGYGGNKAACLFEMYLSGVSFYVLSDDFLVHQSHIYDEMARKLERRYNRKIYADFREETCLKYLKAFFDRGTLESPRAANAREECKKVRGVSRFITQVCANCSGFLAWR</sequence>
<keyword evidence="2" id="KW-0812">Transmembrane</keyword>
<dbReference type="AlphaFoldDB" id="A0A0H2RLI0"/>
<gene>
    <name evidence="7" type="ORF">SCHPADRAFT_832679</name>
</gene>
<dbReference type="Pfam" id="PF13896">
    <property type="entry name" value="Glyco_transf_49"/>
    <property type="match status" value="2"/>
</dbReference>
<organism evidence="7 8">
    <name type="scientific">Schizopora paradoxa</name>
    <dbReference type="NCBI Taxonomy" id="27342"/>
    <lineage>
        <taxon>Eukaryota</taxon>
        <taxon>Fungi</taxon>
        <taxon>Dikarya</taxon>
        <taxon>Basidiomycota</taxon>
        <taxon>Agaricomycotina</taxon>
        <taxon>Agaricomycetes</taxon>
        <taxon>Hymenochaetales</taxon>
        <taxon>Schizoporaceae</taxon>
        <taxon>Schizopora</taxon>
    </lineage>
</organism>
<dbReference type="SUPFAM" id="SSF53448">
    <property type="entry name" value="Nucleotide-diphospho-sugar transferases"/>
    <property type="match status" value="1"/>
</dbReference>
<dbReference type="GO" id="GO:0015020">
    <property type="term" value="F:glucuronosyltransferase activity"/>
    <property type="evidence" value="ECO:0007669"/>
    <property type="project" value="TreeGrafter"/>
</dbReference>
<dbReference type="EMBL" id="KQ086029">
    <property type="protein sequence ID" value="KLO10318.1"/>
    <property type="molecule type" value="Genomic_DNA"/>
</dbReference>
<dbReference type="PANTHER" id="PTHR12270">
    <property type="entry name" value="GLYCOSYLTRANSFERASE-RELATED"/>
    <property type="match status" value="1"/>
</dbReference>
<evidence type="ECO:0000256" key="4">
    <source>
        <dbReference type="ARBA" id="ARBA00022989"/>
    </source>
</evidence>
<keyword evidence="3" id="KW-0735">Signal-anchor</keyword>
<accession>A0A0H2RLI0</accession>
<proteinExistence type="predicted"/>
<dbReference type="Proteomes" id="UP000053477">
    <property type="component" value="Unassembled WGS sequence"/>
</dbReference>
<keyword evidence="5" id="KW-0472">Membrane</keyword>
<evidence type="ECO:0000256" key="6">
    <source>
        <dbReference type="ARBA" id="ARBA00023180"/>
    </source>
</evidence>
<evidence type="ECO:0008006" key="9">
    <source>
        <dbReference type="Google" id="ProtNLM"/>
    </source>
</evidence>
<evidence type="ECO:0000256" key="3">
    <source>
        <dbReference type="ARBA" id="ARBA00022968"/>
    </source>
</evidence>
<keyword evidence="6" id="KW-0325">Glycoprotein</keyword>
<evidence type="ECO:0000313" key="7">
    <source>
        <dbReference type="EMBL" id="KLO10318.1"/>
    </source>
</evidence>
<protein>
    <recommendedName>
        <fullName evidence="9">Glycosyltransferase family 49 protein</fullName>
    </recommendedName>
</protein>
<comment type="subcellular location">
    <subcellularLocation>
        <location evidence="1">Membrane</location>
        <topology evidence="1">Single-pass type II membrane protein</topology>
    </subcellularLocation>
</comment>
<evidence type="ECO:0000256" key="2">
    <source>
        <dbReference type="ARBA" id="ARBA00022692"/>
    </source>
</evidence>
<name>A0A0H2RLI0_9AGAM</name>
<dbReference type="InterPro" id="IPR051292">
    <property type="entry name" value="Xyl/GlcA_transferase"/>
</dbReference>
<dbReference type="PANTHER" id="PTHR12270:SF25">
    <property type="entry name" value="GLYCOSYLTRANSFERASE-LIKE PROTEIN LARGE"/>
    <property type="match status" value="1"/>
</dbReference>
<evidence type="ECO:0000256" key="5">
    <source>
        <dbReference type="ARBA" id="ARBA00023136"/>
    </source>
</evidence>
<keyword evidence="4" id="KW-1133">Transmembrane helix</keyword>
<keyword evidence="8" id="KW-1185">Reference proteome</keyword>
<dbReference type="STRING" id="27342.A0A0H2RLI0"/>
<evidence type="ECO:0000256" key="1">
    <source>
        <dbReference type="ARBA" id="ARBA00004606"/>
    </source>
</evidence>
<dbReference type="InParanoid" id="A0A0H2RLI0"/>
<dbReference type="GO" id="GO:0035269">
    <property type="term" value="P:protein O-linked glycosylation via mannose"/>
    <property type="evidence" value="ECO:0007669"/>
    <property type="project" value="TreeGrafter"/>
</dbReference>
<reference evidence="7 8" key="1">
    <citation type="submission" date="2015-04" db="EMBL/GenBank/DDBJ databases">
        <title>Complete genome sequence of Schizopora paradoxa KUC8140, a cosmopolitan wood degrader in East Asia.</title>
        <authorList>
            <consortium name="DOE Joint Genome Institute"/>
            <person name="Min B."/>
            <person name="Park H."/>
            <person name="Jang Y."/>
            <person name="Kim J.-J."/>
            <person name="Kim K.H."/>
            <person name="Pangilinan J."/>
            <person name="Lipzen A."/>
            <person name="Riley R."/>
            <person name="Grigoriev I.V."/>
            <person name="Spatafora J.W."/>
            <person name="Choi I.-G."/>
        </authorList>
    </citation>
    <scope>NUCLEOTIDE SEQUENCE [LARGE SCALE GENOMIC DNA]</scope>
    <source>
        <strain evidence="7 8">KUC8140</strain>
    </source>
</reference>
<dbReference type="GO" id="GO:0016020">
    <property type="term" value="C:membrane"/>
    <property type="evidence" value="ECO:0007669"/>
    <property type="project" value="UniProtKB-SubCell"/>
</dbReference>